<accession>A0A150WXM2</accession>
<feature type="chain" id="PRO_5007573867" description="Carbohydrate-binding protein SusD" evidence="6">
    <location>
        <begin position="19"/>
        <end position="470"/>
    </location>
</feature>
<dbReference type="STRING" id="333140.AWW68_18680"/>
<dbReference type="Pfam" id="PF14322">
    <property type="entry name" value="SusD-like_3"/>
    <property type="match status" value="1"/>
</dbReference>
<protein>
    <recommendedName>
        <fullName evidence="11">Carbohydrate-binding protein SusD</fullName>
    </recommendedName>
</protein>
<feature type="domain" description="SusD-like N-terminal" evidence="8">
    <location>
        <begin position="23"/>
        <end position="219"/>
    </location>
</feature>
<dbReference type="EMBL" id="LRPC01000033">
    <property type="protein sequence ID" value="KYG71235.1"/>
    <property type="molecule type" value="Genomic_DNA"/>
</dbReference>
<evidence type="ECO:0000256" key="5">
    <source>
        <dbReference type="ARBA" id="ARBA00023237"/>
    </source>
</evidence>
<evidence type="ECO:0008006" key="11">
    <source>
        <dbReference type="Google" id="ProtNLM"/>
    </source>
</evidence>
<dbReference type="Proteomes" id="UP000075606">
    <property type="component" value="Unassembled WGS sequence"/>
</dbReference>
<name>A0A150WXM2_9BACT</name>
<dbReference type="PROSITE" id="PS51257">
    <property type="entry name" value="PROKAR_LIPOPROTEIN"/>
    <property type="match status" value="1"/>
</dbReference>
<evidence type="ECO:0000256" key="3">
    <source>
        <dbReference type="ARBA" id="ARBA00022729"/>
    </source>
</evidence>
<dbReference type="SUPFAM" id="SSF48452">
    <property type="entry name" value="TPR-like"/>
    <property type="match status" value="1"/>
</dbReference>
<dbReference type="InterPro" id="IPR033985">
    <property type="entry name" value="SusD-like_N"/>
</dbReference>
<comment type="caution">
    <text evidence="9">The sequence shown here is derived from an EMBL/GenBank/DDBJ whole genome shotgun (WGS) entry which is preliminary data.</text>
</comment>
<keyword evidence="4" id="KW-0472">Membrane</keyword>
<comment type="subcellular location">
    <subcellularLocation>
        <location evidence="1">Cell outer membrane</location>
    </subcellularLocation>
</comment>
<dbReference type="InterPro" id="IPR011990">
    <property type="entry name" value="TPR-like_helical_dom_sf"/>
</dbReference>
<dbReference type="AlphaFoldDB" id="A0A150WXM2"/>
<keyword evidence="5" id="KW-0998">Cell outer membrane</keyword>
<gene>
    <name evidence="9" type="ORF">AWW68_18680</name>
</gene>
<reference evidence="9 10" key="1">
    <citation type="submission" date="2016-01" db="EMBL/GenBank/DDBJ databases">
        <title>Genome sequencing of Roseivirga spongicola UST030701-084.</title>
        <authorList>
            <person name="Selvaratnam C."/>
            <person name="Thevarajoo S."/>
            <person name="Goh K.M."/>
            <person name="Ee R."/>
            <person name="Chan K.-G."/>
            <person name="Chong C.S."/>
        </authorList>
    </citation>
    <scope>NUCLEOTIDE SEQUENCE [LARGE SCALE GENOMIC DNA]</scope>
    <source>
        <strain evidence="9 10">UST030701-084</strain>
    </source>
</reference>
<evidence type="ECO:0000256" key="4">
    <source>
        <dbReference type="ARBA" id="ARBA00023136"/>
    </source>
</evidence>
<dbReference type="Gene3D" id="1.25.40.390">
    <property type="match status" value="1"/>
</dbReference>
<dbReference type="RefSeq" id="WP_068225258.1">
    <property type="nucleotide sequence ID" value="NZ_CP139724.1"/>
</dbReference>
<evidence type="ECO:0000259" key="8">
    <source>
        <dbReference type="Pfam" id="PF14322"/>
    </source>
</evidence>
<evidence type="ECO:0000256" key="1">
    <source>
        <dbReference type="ARBA" id="ARBA00004442"/>
    </source>
</evidence>
<evidence type="ECO:0000259" key="7">
    <source>
        <dbReference type="Pfam" id="PF07980"/>
    </source>
</evidence>
<evidence type="ECO:0000256" key="6">
    <source>
        <dbReference type="SAM" id="SignalP"/>
    </source>
</evidence>
<evidence type="ECO:0000256" key="2">
    <source>
        <dbReference type="ARBA" id="ARBA00006275"/>
    </source>
</evidence>
<dbReference type="InterPro" id="IPR012944">
    <property type="entry name" value="SusD_RagB_dom"/>
</dbReference>
<keyword evidence="10" id="KW-1185">Reference proteome</keyword>
<feature type="domain" description="RagB/SusD" evidence="7">
    <location>
        <begin position="325"/>
        <end position="470"/>
    </location>
</feature>
<feature type="signal peptide" evidence="6">
    <location>
        <begin position="1"/>
        <end position="18"/>
    </location>
</feature>
<dbReference type="OrthoDB" id="9792139at2"/>
<keyword evidence="3 6" id="KW-0732">Signal</keyword>
<evidence type="ECO:0000313" key="10">
    <source>
        <dbReference type="Proteomes" id="UP000075606"/>
    </source>
</evidence>
<organism evidence="9 10">
    <name type="scientific">Roseivirga spongicola</name>
    <dbReference type="NCBI Taxonomy" id="333140"/>
    <lineage>
        <taxon>Bacteria</taxon>
        <taxon>Pseudomonadati</taxon>
        <taxon>Bacteroidota</taxon>
        <taxon>Cytophagia</taxon>
        <taxon>Cytophagales</taxon>
        <taxon>Roseivirgaceae</taxon>
        <taxon>Roseivirga</taxon>
    </lineage>
</organism>
<sequence>MKKYFITTLCLIAILATSCSDLLETEPRQSVSIDGALESPDVLNALLIDVYNSFQGGGTLGSEWIVVPEVMADNFTFNNNRGTYNGQYNNVLRSHLTAWEVYGYLLQLNVVIEGGAVLDDNTLGEAYALRALGYLYLMNTYAYMPTAIVGSQNKGGVPLITEAVLDLADVTLPARASIDEVYDFMLADVAQAISLMDNSRSNARFTQAGAQALGSRIALYAGEYALSVQYAQAAIDAGTASLSTRDNYVSDWAQFQHPEAIWYLEYQSNENQGPNTSVMSIYITDGTVITPDYRGNGDFTPAQEVLDLLGPTDVRNGLIEEVQTSNLPNPVGTPELKKYIDNGGQGNLTNIPIFRISEMYLNIAEAEARLGNTLQAQAALQTLKRRSVSPTYIVTNTGQDLIDEILVERRLELLGEGHRFFDLKRLGMDIDKSAVDLTGEVISFDDARILAPLPSGDLELNPNLENNFGY</sequence>
<dbReference type="GO" id="GO:0009279">
    <property type="term" value="C:cell outer membrane"/>
    <property type="evidence" value="ECO:0007669"/>
    <property type="project" value="UniProtKB-SubCell"/>
</dbReference>
<comment type="similarity">
    <text evidence="2">Belongs to the SusD family.</text>
</comment>
<dbReference type="Pfam" id="PF07980">
    <property type="entry name" value="SusD_RagB"/>
    <property type="match status" value="1"/>
</dbReference>
<evidence type="ECO:0000313" key="9">
    <source>
        <dbReference type="EMBL" id="KYG71235.1"/>
    </source>
</evidence>
<proteinExistence type="inferred from homology"/>